<evidence type="ECO:0000313" key="2">
    <source>
        <dbReference type="EMBL" id="VIJ02854.1"/>
    </source>
</evidence>
<proteinExistence type="predicted"/>
<sequence>MVFLWVIFLTMLLYYVYKVVVLLDKEILKGSIDILLLSIIAKRDTYGYEIAQSLKDASEDLYSMGQGTLYPALKRLEKKEFLESYWNESENGMKRKFYTITDKGKKELQKKVNSWESVTALIQACQKGVIYE</sequence>
<dbReference type="AlphaFoldDB" id="A0AAX3HJS3"/>
<protein>
    <submittedName>
        <fullName evidence="2">Lineage-specific thermal regulator protein</fullName>
    </submittedName>
</protein>
<name>A0AAX3HJS3_BACTI</name>
<dbReference type="EMBL" id="CAAKHA010000014">
    <property type="protein sequence ID" value="VIJ02854.1"/>
    <property type="molecule type" value="Genomic_DNA"/>
</dbReference>
<evidence type="ECO:0000259" key="1">
    <source>
        <dbReference type="Pfam" id="PF03551"/>
    </source>
</evidence>
<dbReference type="Pfam" id="PF03551">
    <property type="entry name" value="PadR"/>
    <property type="match status" value="1"/>
</dbReference>
<feature type="domain" description="Transcription regulator PadR N-terminal" evidence="1">
    <location>
        <begin position="36"/>
        <end position="110"/>
    </location>
</feature>
<gene>
    <name evidence="2" type="ORF">BTAR23_AR23_01074</name>
</gene>
<dbReference type="InterPro" id="IPR036390">
    <property type="entry name" value="WH_DNA-bd_sf"/>
</dbReference>
<dbReference type="Proteomes" id="UP000508034">
    <property type="component" value="Unassembled WGS sequence"/>
</dbReference>
<evidence type="ECO:0000313" key="3">
    <source>
        <dbReference type="Proteomes" id="UP000508034"/>
    </source>
</evidence>
<accession>A0AAX3HJS3</accession>
<dbReference type="InterPro" id="IPR052509">
    <property type="entry name" value="Metal_resp_DNA-bind_regulator"/>
</dbReference>
<dbReference type="SUPFAM" id="SSF46785">
    <property type="entry name" value="Winged helix' DNA-binding domain"/>
    <property type="match status" value="1"/>
</dbReference>
<dbReference type="InterPro" id="IPR036388">
    <property type="entry name" value="WH-like_DNA-bd_sf"/>
</dbReference>
<dbReference type="Gene3D" id="1.10.10.10">
    <property type="entry name" value="Winged helix-like DNA-binding domain superfamily/Winged helix DNA-binding domain"/>
    <property type="match status" value="1"/>
</dbReference>
<dbReference type="InterPro" id="IPR005149">
    <property type="entry name" value="Tscrpt_reg_PadR_N"/>
</dbReference>
<dbReference type="PANTHER" id="PTHR33169:SF25">
    <property type="entry name" value="DNA-BINDING PROTEIN YIZB-RELATED"/>
    <property type="match status" value="1"/>
</dbReference>
<organism evidence="2 3">
    <name type="scientific">Bacillus thuringiensis subsp. israelensis</name>
    <dbReference type="NCBI Taxonomy" id="1430"/>
    <lineage>
        <taxon>Bacteria</taxon>
        <taxon>Bacillati</taxon>
        <taxon>Bacillota</taxon>
        <taxon>Bacilli</taxon>
        <taxon>Bacillales</taxon>
        <taxon>Bacillaceae</taxon>
        <taxon>Bacillus</taxon>
        <taxon>Bacillus cereus group</taxon>
    </lineage>
</organism>
<dbReference type="PANTHER" id="PTHR33169">
    <property type="entry name" value="PADR-FAMILY TRANSCRIPTIONAL REGULATOR"/>
    <property type="match status" value="1"/>
</dbReference>
<reference evidence="2 3" key="1">
    <citation type="submission" date="2019-04" db="EMBL/GenBank/DDBJ databases">
        <authorList>
            <person name="Patino-Navarrete R."/>
            <person name="Patino Navarrete R."/>
        </authorList>
    </citation>
    <scope>NUCLEOTIDE SEQUENCE [LARGE SCALE GENOMIC DNA]</scope>
    <source>
        <strain evidence="2">Bacillus thuringiensis strain AR23</strain>
    </source>
</reference>
<comment type="caution">
    <text evidence="2">The sequence shown here is derived from an EMBL/GenBank/DDBJ whole genome shotgun (WGS) entry which is preliminary data.</text>
</comment>